<evidence type="ECO:0000313" key="10">
    <source>
        <dbReference type="EMBL" id="NDU43979.1"/>
    </source>
</evidence>
<evidence type="ECO:0000256" key="5">
    <source>
        <dbReference type="ARBA" id="ARBA00022692"/>
    </source>
</evidence>
<dbReference type="PANTHER" id="PTHR43271:SF1">
    <property type="entry name" value="INNER MEMBRANE TRANSPORT PROTEIN YNFM"/>
    <property type="match status" value="1"/>
</dbReference>
<feature type="transmembrane region" description="Helical" evidence="8">
    <location>
        <begin position="247"/>
        <end position="265"/>
    </location>
</feature>
<dbReference type="PROSITE" id="PS50850">
    <property type="entry name" value="MFS"/>
    <property type="match status" value="1"/>
</dbReference>
<dbReference type="Pfam" id="PF07690">
    <property type="entry name" value="MFS_1"/>
    <property type="match status" value="1"/>
</dbReference>
<feature type="transmembrane region" description="Helical" evidence="8">
    <location>
        <begin position="361"/>
        <end position="382"/>
    </location>
</feature>
<dbReference type="AlphaFoldDB" id="A0A845UCV2"/>
<dbReference type="SUPFAM" id="SSF103473">
    <property type="entry name" value="MFS general substrate transporter"/>
    <property type="match status" value="1"/>
</dbReference>
<dbReference type="InterPro" id="IPR011701">
    <property type="entry name" value="MFS"/>
</dbReference>
<feature type="transmembrane region" description="Helical" evidence="8">
    <location>
        <begin position="42"/>
        <end position="66"/>
    </location>
</feature>
<feature type="transmembrane region" description="Helical" evidence="8">
    <location>
        <begin position="99"/>
        <end position="121"/>
    </location>
</feature>
<feature type="transmembrane region" description="Helical" evidence="8">
    <location>
        <begin position="331"/>
        <end position="355"/>
    </location>
</feature>
<keyword evidence="7 8" id="KW-0472">Membrane</keyword>
<dbReference type="Gene3D" id="1.20.1250.20">
    <property type="entry name" value="MFS general substrate transporter like domains"/>
    <property type="match status" value="1"/>
</dbReference>
<evidence type="ECO:0000256" key="2">
    <source>
        <dbReference type="ARBA" id="ARBA00008335"/>
    </source>
</evidence>
<evidence type="ECO:0000256" key="1">
    <source>
        <dbReference type="ARBA" id="ARBA00004651"/>
    </source>
</evidence>
<feature type="transmembrane region" description="Helical" evidence="8">
    <location>
        <begin position="12"/>
        <end position="30"/>
    </location>
</feature>
<dbReference type="GO" id="GO:0022857">
    <property type="term" value="F:transmembrane transporter activity"/>
    <property type="evidence" value="ECO:0007669"/>
    <property type="project" value="InterPro"/>
</dbReference>
<feature type="transmembrane region" description="Helical" evidence="8">
    <location>
        <begin position="161"/>
        <end position="180"/>
    </location>
</feature>
<comment type="similarity">
    <text evidence="2">Belongs to the major facilitator superfamily.</text>
</comment>
<dbReference type="RefSeq" id="WP_163099586.1">
    <property type="nucleotide sequence ID" value="NZ_CP127523.1"/>
</dbReference>
<evidence type="ECO:0000256" key="6">
    <source>
        <dbReference type="ARBA" id="ARBA00022989"/>
    </source>
</evidence>
<name>A0A845UCV2_9PROT</name>
<keyword evidence="5 8" id="KW-0812">Transmembrane</keyword>
<evidence type="ECO:0000256" key="3">
    <source>
        <dbReference type="ARBA" id="ARBA00022448"/>
    </source>
</evidence>
<comment type="caution">
    <text evidence="10">The sequence shown here is derived from an EMBL/GenBank/DDBJ whole genome shotgun (WGS) entry which is preliminary data.</text>
</comment>
<keyword evidence="6 8" id="KW-1133">Transmembrane helix</keyword>
<proteinExistence type="inferred from homology"/>
<accession>A0A845UCV2</accession>
<feature type="transmembrane region" description="Helical" evidence="8">
    <location>
        <begin position="73"/>
        <end position="93"/>
    </location>
</feature>
<evidence type="ECO:0000259" key="9">
    <source>
        <dbReference type="PROSITE" id="PS50850"/>
    </source>
</evidence>
<dbReference type="InterPro" id="IPR036259">
    <property type="entry name" value="MFS_trans_sf"/>
</dbReference>
<dbReference type="InterPro" id="IPR020846">
    <property type="entry name" value="MFS_dom"/>
</dbReference>
<protein>
    <submittedName>
        <fullName evidence="10">MFS transporter</fullName>
    </submittedName>
</protein>
<comment type="subcellular location">
    <subcellularLocation>
        <location evidence="1">Cell membrane</location>
        <topology evidence="1">Multi-pass membrane protein</topology>
    </subcellularLocation>
</comment>
<feature type="transmembrane region" description="Helical" evidence="8">
    <location>
        <begin position="210"/>
        <end position="235"/>
    </location>
</feature>
<keyword evidence="3" id="KW-0813">Transport</keyword>
<feature type="transmembrane region" description="Helical" evidence="8">
    <location>
        <begin position="133"/>
        <end position="155"/>
    </location>
</feature>
<feature type="transmembrane region" description="Helical" evidence="8">
    <location>
        <begin position="277"/>
        <end position="294"/>
    </location>
</feature>
<gene>
    <name evidence="10" type="ORF">GL267_15505</name>
</gene>
<dbReference type="PANTHER" id="PTHR43271">
    <property type="entry name" value="BLL2771 PROTEIN"/>
    <property type="match status" value="1"/>
</dbReference>
<dbReference type="EMBL" id="WNJL01000053">
    <property type="protein sequence ID" value="NDU43979.1"/>
    <property type="molecule type" value="Genomic_DNA"/>
</dbReference>
<evidence type="ECO:0000256" key="7">
    <source>
        <dbReference type="ARBA" id="ARBA00023136"/>
    </source>
</evidence>
<evidence type="ECO:0000256" key="4">
    <source>
        <dbReference type="ARBA" id="ARBA00022475"/>
    </source>
</evidence>
<feature type="transmembrane region" description="Helical" evidence="8">
    <location>
        <begin position="300"/>
        <end position="319"/>
    </location>
</feature>
<dbReference type="GO" id="GO:0005886">
    <property type="term" value="C:plasma membrane"/>
    <property type="evidence" value="ECO:0007669"/>
    <property type="project" value="UniProtKB-SubCell"/>
</dbReference>
<feature type="domain" description="Major facilitator superfamily (MFS) profile" evidence="9">
    <location>
        <begin position="1"/>
        <end position="383"/>
    </location>
</feature>
<sequence>MTTPSLLDRTRFTYLTIIAVGTLYIPQPNLPRIAENLALSSSNAALLTTTAFLPLIAMPLFFGFILEIVNVRVILHASLLSLLLTNILIFIFSDSFQTILVLRFFQGVAVSGILISVTTYLSKNAKPENLSSLLSLYVASTIFGGFVGRVLSAVIAMLISWPYTFLFGAINAFICIIMIGRTHININELLPNAEMPALRTIYALLLDKNIAGVLIIIFCCFFSFSSIVNFFPFYLTRLHPGLPEIEIGFIYTGYLVGAGTALFSSRFIRLIGSLRNAVIFGMILLSISIVGWFTTAILAIFMSMILTCASMFLIQSILTGHVNSYFRNLKAVANGIYIAAYYTGGAAGSFFPGLVYDRYGWSGLLIMDLLILAIGMLSAGLLK</sequence>
<reference evidence="10" key="1">
    <citation type="submission" date="2019-11" db="EMBL/GenBank/DDBJ databases">
        <title>Acidithiobacillus ferrianus sp. nov.: a facultatively anaerobic and extremely acidophilic chemolithoautotroph.</title>
        <authorList>
            <person name="Norris P.R."/>
            <person name="Falagan C."/>
            <person name="Moya-Beltran A."/>
            <person name="Castro M."/>
            <person name="Quatrini R."/>
            <person name="Johnson D.B."/>
        </authorList>
    </citation>
    <scope>NUCLEOTIDE SEQUENCE [LARGE SCALE GENOMIC DNA]</scope>
    <source>
        <strain evidence="10">MG</strain>
    </source>
</reference>
<evidence type="ECO:0000256" key="8">
    <source>
        <dbReference type="SAM" id="Phobius"/>
    </source>
</evidence>
<keyword evidence="4" id="KW-1003">Cell membrane</keyword>
<organism evidence="10">
    <name type="scientific">Acidithiobacillus ferrianus</name>
    <dbReference type="NCBI Taxonomy" id="2678518"/>
    <lineage>
        <taxon>Bacteria</taxon>
        <taxon>Pseudomonadati</taxon>
        <taxon>Pseudomonadota</taxon>
        <taxon>Acidithiobacillia</taxon>
        <taxon>Acidithiobacillales</taxon>
        <taxon>Acidithiobacillaceae</taxon>
        <taxon>Acidithiobacillus</taxon>
    </lineage>
</organism>